<dbReference type="Ensembl" id="ENSMGAT00000036649.1">
    <property type="protein sequence ID" value="ENSMGAP00000025363.1"/>
    <property type="gene ID" value="ENSMGAG00000019447.1"/>
</dbReference>
<dbReference type="InterPro" id="IPR013783">
    <property type="entry name" value="Ig-like_fold"/>
</dbReference>
<organism evidence="3 4">
    <name type="scientific">Meleagris gallopavo</name>
    <name type="common">Wild turkey</name>
    <dbReference type="NCBI Taxonomy" id="9103"/>
    <lineage>
        <taxon>Eukaryota</taxon>
        <taxon>Metazoa</taxon>
        <taxon>Chordata</taxon>
        <taxon>Craniata</taxon>
        <taxon>Vertebrata</taxon>
        <taxon>Euteleostomi</taxon>
        <taxon>Archelosauria</taxon>
        <taxon>Archosauria</taxon>
        <taxon>Dinosauria</taxon>
        <taxon>Saurischia</taxon>
        <taxon>Theropoda</taxon>
        <taxon>Coelurosauria</taxon>
        <taxon>Aves</taxon>
        <taxon>Neognathae</taxon>
        <taxon>Galloanserae</taxon>
        <taxon>Galliformes</taxon>
        <taxon>Phasianidae</taxon>
        <taxon>Meleagridinae</taxon>
        <taxon>Meleagris</taxon>
    </lineage>
</organism>
<dbReference type="InterPro" id="IPR050380">
    <property type="entry name" value="Immune_Resp_Modulators"/>
</dbReference>
<keyword evidence="4" id="KW-1185">Reference proteome</keyword>
<dbReference type="InterPro" id="IPR003006">
    <property type="entry name" value="Ig/MHC_CS"/>
</dbReference>
<dbReference type="Gene3D" id="2.60.40.10">
    <property type="entry name" value="Immunoglobulins"/>
    <property type="match status" value="2"/>
</dbReference>
<feature type="domain" description="Ig-like" evidence="2">
    <location>
        <begin position="297"/>
        <end position="390"/>
    </location>
</feature>
<dbReference type="Proteomes" id="UP000001645">
    <property type="component" value="Unplaced"/>
</dbReference>
<evidence type="ECO:0000259" key="2">
    <source>
        <dbReference type="PROSITE" id="PS50835"/>
    </source>
</evidence>
<dbReference type="PROSITE" id="PS50835">
    <property type="entry name" value="IG_LIKE"/>
    <property type="match status" value="2"/>
</dbReference>
<name>A0A803Y0R6_MELGA</name>
<dbReference type="AlphaFoldDB" id="A0A803Y0R6"/>
<dbReference type="SMART" id="SM00407">
    <property type="entry name" value="IGc1"/>
    <property type="match status" value="1"/>
</dbReference>
<feature type="domain" description="Ig-like" evidence="2">
    <location>
        <begin position="197"/>
        <end position="288"/>
    </location>
</feature>
<dbReference type="Pfam" id="PF07654">
    <property type="entry name" value="C1-set"/>
    <property type="match status" value="1"/>
</dbReference>
<dbReference type="InterPro" id="IPR007110">
    <property type="entry name" value="Ig-like_dom"/>
</dbReference>
<evidence type="ECO:0000313" key="4">
    <source>
        <dbReference type="Proteomes" id="UP000001645"/>
    </source>
</evidence>
<dbReference type="PANTHER" id="PTHR23411">
    <property type="entry name" value="TAPASIN"/>
    <property type="match status" value="1"/>
</dbReference>
<dbReference type="InterPro" id="IPR036179">
    <property type="entry name" value="Ig-like_dom_sf"/>
</dbReference>
<keyword evidence="1" id="KW-0393">Immunoglobulin domain</keyword>
<dbReference type="PROSITE" id="PS00290">
    <property type="entry name" value="IG_MHC"/>
    <property type="match status" value="1"/>
</dbReference>
<sequence length="470" mass="52009">MDQYGITGSCTGSYWCWDQCGPVWTSVDQFGECRQLYWCWYQYKPVQTSINNYGVTGSCTSAGNTMDQYGSVWTSMDQYGGRQELYWFLLVHEPVWTSMDQYRFTGSCTGSYWYRNQYRPVRTGIDQYGCTGSFTGCTGAGTSMDQFGPVWGVPASLPLPVYTSMDQYGLTGSCTGSYWCWDQYRPVWTSSTSATAPVLFPLVPCSPSATLYTVGCAAFNFQPNTISFSWADSSNRSVTALNFGSVITSGRGYRATSRLQMTQTEGKERQPFRCRATHPQGNAEITVTNSDPLPPTPLLLTIHPPSREDFEGPFRNASVLCQTRGRRQPKAVTWYKNGVSIPGGVTTVAKAGTETVAESRVEVTEGEWDSGVIFSCLVDGEMRNTSKRMECGLDPIAQPDITVLAIPPSFVDIFISGDKNLSFSPMKPNVFGIAPHILPQGFIFGEKYPKNLSFSPMKPNFFGIAPHILP</sequence>
<reference evidence="3" key="1">
    <citation type="journal article" date="2010" name="PLoS Biol.">
        <title>Multi-platform next-generation sequencing of the domestic turkey (Meleagris gallopavo): genome assembly and analysis.</title>
        <authorList>
            <person name="Dalloul R.A."/>
            <person name="Long J.A."/>
            <person name="Zimin A.V."/>
            <person name="Aslam L."/>
            <person name="Beal K."/>
            <person name="Blomberg L.A."/>
            <person name="Bouffard P."/>
            <person name="Burt D.W."/>
            <person name="Crasta O."/>
            <person name="Crooijmans R.P."/>
            <person name="Cooper K."/>
            <person name="Coulombe R.A."/>
            <person name="De S."/>
            <person name="Delany M.E."/>
            <person name="Dodgson J.B."/>
            <person name="Dong J.J."/>
            <person name="Evans C."/>
            <person name="Frederickson K.M."/>
            <person name="Flicek P."/>
            <person name="Florea L."/>
            <person name="Folkerts O."/>
            <person name="Groenen M.A."/>
            <person name="Harkins T.T."/>
            <person name="Herrero J."/>
            <person name="Hoffmann S."/>
            <person name="Megens H.J."/>
            <person name="Jiang A."/>
            <person name="de Jong P."/>
            <person name="Kaiser P."/>
            <person name="Kim H."/>
            <person name="Kim K.W."/>
            <person name="Kim S."/>
            <person name="Langenberger D."/>
            <person name="Lee M.K."/>
            <person name="Lee T."/>
            <person name="Mane S."/>
            <person name="Marcais G."/>
            <person name="Marz M."/>
            <person name="McElroy A.P."/>
            <person name="Modise T."/>
            <person name="Nefedov M."/>
            <person name="Notredame C."/>
            <person name="Paton I.R."/>
            <person name="Payne W.S."/>
            <person name="Pertea G."/>
            <person name="Prickett D."/>
            <person name="Puiu D."/>
            <person name="Qioa D."/>
            <person name="Raineri E."/>
            <person name="Ruffier M."/>
            <person name="Salzberg S.L."/>
            <person name="Schatz M.C."/>
            <person name="Scheuring C."/>
            <person name="Schmidt C.J."/>
            <person name="Schroeder S."/>
            <person name="Searle S.M."/>
            <person name="Smith E.J."/>
            <person name="Smith J."/>
            <person name="Sonstegard T.S."/>
            <person name="Stadler P.F."/>
            <person name="Tafer H."/>
            <person name="Tu Z.J."/>
            <person name="Van Tassell C.P."/>
            <person name="Vilella A.J."/>
            <person name="Williams K.P."/>
            <person name="Yorke J.A."/>
            <person name="Zhang L."/>
            <person name="Zhang H.B."/>
            <person name="Zhang X."/>
            <person name="Zhang Y."/>
            <person name="Reed K.M."/>
        </authorList>
    </citation>
    <scope>NUCLEOTIDE SEQUENCE [LARGE SCALE GENOMIC DNA]</scope>
</reference>
<reference evidence="3" key="3">
    <citation type="submission" date="2025-09" db="UniProtKB">
        <authorList>
            <consortium name="Ensembl"/>
        </authorList>
    </citation>
    <scope>IDENTIFICATION</scope>
</reference>
<evidence type="ECO:0000313" key="3">
    <source>
        <dbReference type="Ensembl" id="ENSMGAP00000025363.1"/>
    </source>
</evidence>
<protein>
    <recommendedName>
        <fullName evidence="2">Ig-like domain-containing protein</fullName>
    </recommendedName>
</protein>
<dbReference type="InParanoid" id="A0A803Y0R6"/>
<dbReference type="InterPro" id="IPR003597">
    <property type="entry name" value="Ig_C1-set"/>
</dbReference>
<reference evidence="3" key="2">
    <citation type="submission" date="2025-08" db="UniProtKB">
        <authorList>
            <consortium name="Ensembl"/>
        </authorList>
    </citation>
    <scope>IDENTIFICATION</scope>
</reference>
<evidence type="ECO:0000256" key="1">
    <source>
        <dbReference type="ARBA" id="ARBA00023319"/>
    </source>
</evidence>
<accession>A0A803Y0R6</accession>
<dbReference type="SUPFAM" id="SSF48726">
    <property type="entry name" value="Immunoglobulin"/>
    <property type="match status" value="2"/>
</dbReference>
<proteinExistence type="predicted"/>